<organism evidence="2 3">
    <name type="scientific">Clostridium disporicum</name>
    <dbReference type="NCBI Taxonomy" id="84024"/>
    <lineage>
        <taxon>Bacteria</taxon>
        <taxon>Bacillati</taxon>
        <taxon>Bacillota</taxon>
        <taxon>Clostridia</taxon>
        <taxon>Eubacteriales</taxon>
        <taxon>Clostridiaceae</taxon>
        <taxon>Clostridium</taxon>
    </lineage>
</organism>
<evidence type="ECO:0000313" key="3">
    <source>
        <dbReference type="Proteomes" id="UP000095558"/>
    </source>
</evidence>
<gene>
    <name evidence="2" type="ORF">ERS852470_01914</name>
</gene>
<protein>
    <submittedName>
        <fullName evidence="2">Uncharacterized protein</fullName>
    </submittedName>
</protein>
<reference evidence="2 3" key="1">
    <citation type="submission" date="2015-09" db="EMBL/GenBank/DDBJ databases">
        <authorList>
            <consortium name="Pathogen Informatics"/>
        </authorList>
    </citation>
    <scope>NUCLEOTIDE SEQUENCE [LARGE SCALE GENOMIC DNA]</scope>
    <source>
        <strain evidence="2 3">2789STDY5834855</strain>
    </source>
</reference>
<accession>A0A174DT66</accession>
<proteinExistence type="predicted"/>
<dbReference type="GeneID" id="83010958"/>
<sequence length="69" mass="8586">MLSEIEKLREEIKYYKRERDDWKVDMKMLHAKEKVQELDNKIQELQDKLYDMEFKELVKEESQHNNIQG</sequence>
<evidence type="ECO:0000256" key="1">
    <source>
        <dbReference type="SAM" id="Coils"/>
    </source>
</evidence>
<feature type="coiled-coil region" evidence="1">
    <location>
        <begin position="5"/>
        <end position="55"/>
    </location>
</feature>
<keyword evidence="1" id="KW-0175">Coiled coil</keyword>
<name>A0A174DT66_9CLOT</name>
<dbReference type="EMBL" id="CYZV01000019">
    <property type="protein sequence ID" value="CUO28751.1"/>
    <property type="molecule type" value="Genomic_DNA"/>
</dbReference>
<dbReference type="AlphaFoldDB" id="A0A174DT66"/>
<dbReference type="RefSeq" id="WP_042395459.1">
    <property type="nucleotide sequence ID" value="NZ_CYYT01000053.1"/>
</dbReference>
<dbReference type="Proteomes" id="UP000095558">
    <property type="component" value="Unassembled WGS sequence"/>
</dbReference>
<evidence type="ECO:0000313" key="2">
    <source>
        <dbReference type="EMBL" id="CUO28751.1"/>
    </source>
</evidence>